<sequence length="675" mass="78503">MQNFFYRLLSILLILFCTVNCSQDKIQSTPTQTKQVTDSIEYYVKQYKTSKSFDKGRDYLTKAHKLCRHLNDSTRFNCLLSISNLIYKKDTVLFKKMNAEKLTLAVKLKDTLKIGLTEYMYGYYYLNTQRDLDTAYYFYNKASKLFKKIDHKRLLGRSYFDMAQIRSDFNDNTGTEKLTFQALKEFEMLEELPFKFLYNCHNHLGSNFAGLKEFDKALIHYDKALIYASKTDDKTLAGTIYNNIGLVHKEKKDYVKAIEYYKKGLDYKPLKYEYPKLYATLKSNLAYNKLKTYDTLGVYENLIEALKIRDSLKIYKGISSSYQHLAEYCAYNKDTLKAIQYANLAEEVARNAEGNVDRFRSLKLLSILDKKNADDYLKTYIDLTDKIHAEERKVRNKFTRIEYETDAYIEETERLTTQNILISVIGGIFVVLLGLLYFIRQQRAKNKELLFEQEQQRANEEIYILMQKQQTNLEEGRTQERHRISEELHDGVLGKLFGARVGMGFLDLTGDQEDVNEYKSYLGELQGIEKEIRDISHALKNNILKSDTGFIDIIEDYVAGQLKVHHLNYDIEKNKNINWSNIDDKLKVALYRIIQEAIQNIVKHANANNVSIAFTKTEKTLHLSIKDDGKGFINLKHKKGIGLKNMENRVLKLNGGFNVESKPNQGTIIKVSVST</sequence>
<dbReference type="InterPro" id="IPR019734">
    <property type="entry name" value="TPR_rpt"/>
</dbReference>
<accession>A0A5D0IUS9</accession>
<dbReference type="PROSITE" id="PS50109">
    <property type="entry name" value="HIS_KIN"/>
    <property type="match status" value="1"/>
</dbReference>
<keyword evidence="5" id="KW-0902">Two-component regulatory system</keyword>
<keyword evidence="7" id="KW-0472">Membrane</keyword>
<dbReference type="SMART" id="SM00028">
    <property type="entry name" value="TPR"/>
    <property type="match status" value="3"/>
</dbReference>
<dbReference type="SUPFAM" id="SSF55874">
    <property type="entry name" value="ATPase domain of HSP90 chaperone/DNA topoisomerase II/histidine kinase"/>
    <property type="match status" value="1"/>
</dbReference>
<dbReference type="EC" id="2.7.13.3" evidence="2"/>
<evidence type="ECO:0000313" key="10">
    <source>
        <dbReference type="EMBL" id="TYA86809.1"/>
    </source>
</evidence>
<name>A0A5D0IUS9_9FLAO</name>
<feature type="domain" description="Histidine kinase" evidence="9">
    <location>
        <begin position="590"/>
        <end position="675"/>
    </location>
</feature>
<dbReference type="PANTHER" id="PTHR24421">
    <property type="entry name" value="NITRATE/NITRITE SENSOR PROTEIN NARX-RELATED"/>
    <property type="match status" value="1"/>
</dbReference>
<feature type="transmembrane region" description="Helical" evidence="7">
    <location>
        <begin position="420"/>
        <end position="439"/>
    </location>
</feature>
<dbReference type="Pfam" id="PF02518">
    <property type="entry name" value="HATPase_c"/>
    <property type="match status" value="1"/>
</dbReference>
<dbReference type="Gene3D" id="1.25.40.10">
    <property type="entry name" value="Tetratricopeptide repeat domain"/>
    <property type="match status" value="2"/>
</dbReference>
<feature type="chain" id="PRO_5023001345" description="histidine kinase" evidence="8">
    <location>
        <begin position="23"/>
        <end position="675"/>
    </location>
</feature>
<dbReference type="InterPro" id="IPR003594">
    <property type="entry name" value="HATPase_dom"/>
</dbReference>
<dbReference type="OrthoDB" id="977000at2"/>
<dbReference type="GO" id="GO:0004673">
    <property type="term" value="F:protein histidine kinase activity"/>
    <property type="evidence" value="ECO:0007669"/>
    <property type="project" value="UniProtKB-EC"/>
</dbReference>
<evidence type="ECO:0000256" key="2">
    <source>
        <dbReference type="ARBA" id="ARBA00012438"/>
    </source>
</evidence>
<gene>
    <name evidence="10" type="ORF">FUA24_04595</name>
</gene>
<evidence type="ECO:0000256" key="5">
    <source>
        <dbReference type="ARBA" id="ARBA00023012"/>
    </source>
</evidence>
<organism evidence="10 11">
    <name type="scientific">Seonamhaeicola marinus</name>
    <dbReference type="NCBI Taxonomy" id="1912246"/>
    <lineage>
        <taxon>Bacteria</taxon>
        <taxon>Pseudomonadati</taxon>
        <taxon>Bacteroidota</taxon>
        <taxon>Flavobacteriia</taxon>
        <taxon>Flavobacteriales</taxon>
        <taxon>Flavobacteriaceae</taxon>
    </lineage>
</organism>
<keyword evidence="8" id="KW-0732">Signal</keyword>
<keyword evidence="7" id="KW-1133">Transmembrane helix</keyword>
<keyword evidence="6" id="KW-0802">TPR repeat</keyword>
<proteinExistence type="predicted"/>
<dbReference type="InterPro" id="IPR005467">
    <property type="entry name" value="His_kinase_dom"/>
</dbReference>
<comment type="caution">
    <text evidence="10">The sequence shown here is derived from an EMBL/GenBank/DDBJ whole genome shotgun (WGS) entry which is preliminary data.</text>
</comment>
<evidence type="ECO:0000313" key="11">
    <source>
        <dbReference type="Proteomes" id="UP000323930"/>
    </source>
</evidence>
<dbReference type="PANTHER" id="PTHR24421:SF10">
    <property type="entry name" value="NITRATE_NITRITE SENSOR PROTEIN NARQ"/>
    <property type="match status" value="1"/>
</dbReference>
<evidence type="ECO:0000256" key="1">
    <source>
        <dbReference type="ARBA" id="ARBA00000085"/>
    </source>
</evidence>
<feature type="signal peptide" evidence="8">
    <location>
        <begin position="1"/>
        <end position="22"/>
    </location>
</feature>
<dbReference type="InterPro" id="IPR050482">
    <property type="entry name" value="Sensor_HK_TwoCompSys"/>
</dbReference>
<dbReference type="InterPro" id="IPR011990">
    <property type="entry name" value="TPR-like_helical_dom_sf"/>
</dbReference>
<reference evidence="10 11" key="1">
    <citation type="submission" date="2019-08" db="EMBL/GenBank/DDBJ databases">
        <title>Seonamhaeicola sediminis sp. nov., isolated from marine sediment.</title>
        <authorList>
            <person name="Cao W.R."/>
        </authorList>
    </citation>
    <scope>NUCLEOTIDE SEQUENCE [LARGE SCALE GENOMIC DNA]</scope>
    <source>
        <strain evidence="10 11">B011</strain>
    </source>
</reference>
<dbReference type="GO" id="GO:0000160">
    <property type="term" value="P:phosphorelay signal transduction system"/>
    <property type="evidence" value="ECO:0007669"/>
    <property type="project" value="UniProtKB-KW"/>
</dbReference>
<keyword evidence="3" id="KW-0808">Transferase</keyword>
<protein>
    <recommendedName>
        <fullName evidence="2">histidine kinase</fullName>
        <ecNumber evidence="2">2.7.13.3</ecNumber>
    </recommendedName>
</protein>
<evidence type="ECO:0000256" key="7">
    <source>
        <dbReference type="SAM" id="Phobius"/>
    </source>
</evidence>
<dbReference type="PROSITE" id="PS50005">
    <property type="entry name" value="TPR"/>
    <property type="match status" value="1"/>
</dbReference>
<dbReference type="InterPro" id="IPR036890">
    <property type="entry name" value="HATPase_C_sf"/>
</dbReference>
<keyword evidence="11" id="KW-1185">Reference proteome</keyword>
<dbReference type="AlphaFoldDB" id="A0A5D0IUS9"/>
<dbReference type="CDD" id="cd16917">
    <property type="entry name" value="HATPase_UhpB-NarQ-NarX-like"/>
    <property type="match status" value="1"/>
</dbReference>
<dbReference type="Gene3D" id="1.20.5.1930">
    <property type="match status" value="1"/>
</dbReference>
<dbReference type="EMBL" id="VSDQ01000332">
    <property type="protein sequence ID" value="TYA86809.1"/>
    <property type="molecule type" value="Genomic_DNA"/>
</dbReference>
<evidence type="ECO:0000256" key="4">
    <source>
        <dbReference type="ARBA" id="ARBA00022777"/>
    </source>
</evidence>
<keyword evidence="4" id="KW-0418">Kinase</keyword>
<evidence type="ECO:0000256" key="3">
    <source>
        <dbReference type="ARBA" id="ARBA00022679"/>
    </source>
</evidence>
<dbReference type="Pfam" id="PF13424">
    <property type="entry name" value="TPR_12"/>
    <property type="match status" value="1"/>
</dbReference>
<feature type="repeat" description="TPR" evidence="6">
    <location>
        <begin position="238"/>
        <end position="271"/>
    </location>
</feature>
<dbReference type="RefSeq" id="WP_148540233.1">
    <property type="nucleotide sequence ID" value="NZ_VSDQ01000332.1"/>
</dbReference>
<evidence type="ECO:0000256" key="6">
    <source>
        <dbReference type="PROSITE-ProRule" id="PRU00339"/>
    </source>
</evidence>
<keyword evidence="7" id="KW-0812">Transmembrane</keyword>
<dbReference type="Proteomes" id="UP000323930">
    <property type="component" value="Unassembled WGS sequence"/>
</dbReference>
<comment type="catalytic activity">
    <reaction evidence="1">
        <text>ATP + protein L-histidine = ADP + protein N-phospho-L-histidine.</text>
        <dbReference type="EC" id="2.7.13.3"/>
    </reaction>
</comment>
<dbReference type="Gene3D" id="3.30.565.10">
    <property type="entry name" value="Histidine kinase-like ATPase, C-terminal domain"/>
    <property type="match status" value="1"/>
</dbReference>
<dbReference type="SUPFAM" id="SSF48452">
    <property type="entry name" value="TPR-like"/>
    <property type="match status" value="1"/>
</dbReference>
<evidence type="ECO:0000259" key="9">
    <source>
        <dbReference type="PROSITE" id="PS50109"/>
    </source>
</evidence>
<evidence type="ECO:0000256" key="8">
    <source>
        <dbReference type="SAM" id="SignalP"/>
    </source>
</evidence>